<dbReference type="AlphaFoldDB" id="A0A1G6I9Z5"/>
<organism evidence="7 8">
    <name type="scientific">Acinetobacter boissieri</name>
    <dbReference type="NCBI Taxonomy" id="1219383"/>
    <lineage>
        <taxon>Bacteria</taxon>
        <taxon>Pseudomonadati</taxon>
        <taxon>Pseudomonadota</taxon>
        <taxon>Gammaproteobacteria</taxon>
        <taxon>Moraxellales</taxon>
        <taxon>Moraxellaceae</taxon>
        <taxon>Acinetobacter</taxon>
    </lineage>
</organism>
<dbReference type="Pfam" id="PF03738">
    <property type="entry name" value="GSP_synth"/>
    <property type="match status" value="1"/>
</dbReference>
<accession>A0A1G6I9Z5</accession>
<keyword evidence="5" id="KW-0460">Magnesium</keyword>
<dbReference type="RefSeq" id="WP_092748810.1">
    <property type="nucleotide sequence ID" value="NZ_FMYL01000008.1"/>
</dbReference>
<evidence type="ECO:0000256" key="1">
    <source>
        <dbReference type="ARBA" id="ARBA00022598"/>
    </source>
</evidence>
<dbReference type="GO" id="GO:0046872">
    <property type="term" value="F:metal ion binding"/>
    <property type="evidence" value="ECO:0007669"/>
    <property type="project" value="UniProtKB-KW"/>
</dbReference>
<feature type="domain" description="Glutathionylspermidine synthase pre-ATP-grasp-like" evidence="6">
    <location>
        <begin position="12"/>
        <end position="384"/>
    </location>
</feature>
<dbReference type="Gene3D" id="3.30.1490.330">
    <property type="match status" value="1"/>
</dbReference>
<name>A0A1G6I9Z5_9GAMM</name>
<dbReference type="InterPro" id="IPR016185">
    <property type="entry name" value="PreATP-grasp_dom_sf"/>
</dbReference>
<keyword evidence="3" id="KW-0547">Nucleotide-binding</keyword>
<dbReference type="GO" id="GO:0016874">
    <property type="term" value="F:ligase activity"/>
    <property type="evidence" value="ECO:0007669"/>
    <property type="project" value="UniProtKB-KW"/>
</dbReference>
<evidence type="ECO:0000313" key="8">
    <source>
        <dbReference type="Proteomes" id="UP000242501"/>
    </source>
</evidence>
<evidence type="ECO:0000259" key="6">
    <source>
        <dbReference type="Pfam" id="PF03738"/>
    </source>
</evidence>
<evidence type="ECO:0000256" key="2">
    <source>
        <dbReference type="ARBA" id="ARBA00022723"/>
    </source>
</evidence>
<keyword evidence="4" id="KW-0067">ATP-binding</keyword>
<keyword evidence="8" id="KW-1185">Reference proteome</keyword>
<dbReference type="Proteomes" id="UP000242501">
    <property type="component" value="Unassembled WGS sequence"/>
</dbReference>
<keyword evidence="2" id="KW-0479">Metal-binding</keyword>
<evidence type="ECO:0000256" key="3">
    <source>
        <dbReference type="ARBA" id="ARBA00022741"/>
    </source>
</evidence>
<evidence type="ECO:0000313" key="7">
    <source>
        <dbReference type="EMBL" id="SDC03347.1"/>
    </source>
</evidence>
<dbReference type="OrthoDB" id="9765517at2"/>
<dbReference type="STRING" id="1219383.SAMN05421733_10822"/>
<dbReference type="SUPFAM" id="SSF56059">
    <property type="entry name" value="Glutathione synthetase ATP-binding domain-like"/>
    <property type="match status" value="1"/>
</dbReference>
<dbReference type="EMBL" id="FMYL01000008">
    <property type="protein sequence ID" value="SDC03347.1"/>
    <property type="molecule type" value="Genomic_DNA"/>
</dbReference>
<dbReference type="SUPFAM" id="SSF52440">
    <property type="entry name" value="PreATP-grasp domain"/>
    <property type="match status" value="1"/>
</dbReference>
<reference evidence="8" key="1">
    <citation type="submission" date="2016-09" db="EMBL/GenBank/DDBJ databases">
        <authorList>
            <person name="Varghese N."/>
            <person name="Submissions S."/>
        </authorList>
    </citation>
    <scope>NUCLEOTIDE SEQUENCE [LARGE SCALE GENOMIC DNA]</scope>
    <source>
        <strain evidence="8">ANC 4422</strain>
    </source>
</reference>
<proteinExistence type="predicted"/>
<keyword evidence="1" id="KW-0436">Ligase</keyword>
<gene>
    <name evidence="7" type="ORF">SAMN05421733_10822</name>
</gene>
<evidence type="ECO:0000256" key="4">
    <source>
        <dbReference type="ARBA" id="ARBA00022840"/>
    </source>
</evidence>
<protein>
    <submittedName>
        <fullName evidence="7">Glutathionylspermidine synthase</fullName>
    </submittedName>
</protein>
<dbReference type="InterPro" id="IPR005494">
    <property type="entry name" value="GSPS_pre-ATP-grasp-like_dom"/>
</dbReference>
<dbReference type="GO" id="GO:0005524">
    <property type="term" value="F:ATP binding"/>
    <property type="evidence" value="ECO:0007669"/>
    <property type="project" value="UniProtKB-KW"/>
</dbReference>
<evidence type="ECO:0000256" key="5">
    <source>
        <dbReference type="ARBA" id="ARBA00022842"/>
    </source>
</evidence>
<sequence>MKRVILPPRSNWQKQHNDIGFDYYNLPSRDGSMYWSEGVAYEFTFKQIEQLEDASNQLHQMCLSIVEDLIQRGNYPNYFELPQSAIPLIEETWKSKSPMLYGRFDFAYDGHTIKMLEYNADTPTGLLEASVAQWHWLEQVETIKNRDQFNSIHEALIARWKLLYQPQTTVHFSACQSAGREDWGNLEYLMDTAFQAGLNVSELSMQNIGWDGLNFVDLNDETIQHIFKLYPWEWIWQEQFSQYIQPHIQWIEPCWKMLLSNKAILIELWKRFPNHPLLLESHAYDSTENYSGKWVRKPILAREGANIHILQNSKDCGEASGSFYFKDYDQHGYVVQRWADTPLYEGRLPTLGLWMVGDECAGMSLREDVFDIIGNDAHFAAHYFIE</sequence>